<sequence length="125" mass="14295">MWTSMIDGRFNRKGELIFEIGLITADEALISVPALLDTGFTDWLLLNNEMALDLGWVQTRSQKRMQTAGGIITFRIYQGIILFDREELIIRALGGDEIPDILLGVKWLQIKRLVADYSQNILRLE</sequence>
<dbReference type="GO" id="GO:0008233">
    <property type="term" value="F:peptidase activity"/>
    <property type="evidence" value="ECO:0007669"/>
    <property type="project" value="UniProtKB-KW"/>
</dbReference>
<dbReference type="Proteomes" id="UP001525961">
    <property type="component" value="Unassembled WGS sequence"/>
</dbReference>
<evidence type="ECO:0000313" key="1">
    <source>
        <dbReference type="EMBL" id="MCT7980736.1"/>
    </source>
</evidence>
<evidence type="ECO:0000313" key="2">
    <source>
        <dbReference type="Proteomes" id="UP001525961"/>
    </source>
</evidence>
<name>A0ABT2NHH8_9CYAN</name>
<dbReference type="GO" id="GO:0006508">
    <property type="term" value="P:proteolysis"/>
    <property type="evidence" value="ECO:0007669"/>
    <property type="project" value="UniProtKB-KW"/>
</dbReference>
<keyword evidence="1" id="KW-0645">Protease</keyword>
<protein>
    <submittedName>
        <fullName evidence="1">Aspartyl protease</fullName>
    </submittedName>
</protein>
<organism evidence="1 2">
    <name type="scientific">Laspinema olomoucense D3b</name>
    <dbReference type="NCBI Taxonomy" id="2953688"/>
    <lineage>
        <taxon>Bacteria</taxon>
        <taxon>Bacillati</taxon>
        <taxon>Cyanobacteriota</taxon>
        <taxon>Cyanophyceae</taxon>
        <taxon>Oscillatoriophycideae</taxon>
        <taxon>Oscillatoriales</taxon>
        <taxon>Laspinemataceae</taxon>
        <taxon>Laspinema</taxon>
        <taxon>Laspinema olomoucense</taxon>
    </lineage>
</organism>
<dbReference type="RefSeq" id="WP_261237054.1">
    <property type="nucleotide sequence ID" value="NZ_JAMXFA010000043.1"/>
</dbReference>
<comment type="caution">
    <text evidence="1">The sequence shown here is derived from an EMBL/GenBank/DDBJ whole genome shotgun (WGS) entry which is preliminary data.</text>
</comment>
<reference evidence="1 2" key="1">
    <citation type="journal article" date="2022" name="Front. Microbiol.">
        <title>High genomic differentiation and limited gene flow indicate recent cryptic speciation within the genus Laspinema (cyanobacteria).</title>
        <authorList>
            <person name="Stanojkovic A."/>
            <person name="Skoupy S."/>
            <person name="Skaloud P."/>
            <person name="Dvorak P."/>
        </authorList>
    </citation>
    <scope>NUCLEOTIDE SEQUENCE [LARGE SCALE GENOMIC DNA]</scope>
    <source>
        <strain evidence="1 2">D3b</strain>
    </source>
</reference>
<accession>A0ABT2NHH8</accession>
<gene>
    <name evidence="1" type="ORF">NG792_23700</name>
</gene>
<keyword evidence="1" id="KW-0378">Hydrolase</keyword>
<keyword evidence="2" id="KW-1185">Reference proteome</keyword>
<dbReference type="EMBL" id="JAMXFA010000043">
    <property type="protein sequence ID" value="MCT7980736.1"/>
    <property type="molecule type" value="Genomic_DNA"/>
</dbReference>
<proteinExistence type="predicted"/>